<dbReference type="Proteomes" id="UP000287188">
    <property type="component" value="Unassembled WGS sequence"/>
</dbReference>
<accession>A0A402ACC5</accession>
<dbReference type="PROSITE" id="PS50837">
    <property type="entry name" value="NACHT"/>
    <property type="match status" value="1"/>
</dbReference>
<evidence type="ECO:0000313" key="3">
    <source>
        <dbReference type="Proteomes" id="UP000287188"/>
    </source>
</evidence>
<evidence type="ECO:0000313" key="2">
    <source>
        <dbReference type="EMBL" id="GCE16762.1"/>
    </source>
</evidence>
<gene>
    <name evidence="2" type="ORF">KDK_05620</name>
</gene>
<dbReference type="AlphaFoldDB" id="A0A402ACC5"/>
<sequence length="303" mass="34180">MPRNGQAVTTWGEQIDQAFLDIAQGLYEMIKSLLVADLAISQKEQQLRSQLIKKVHTIWIEGKLKTSLHGSREIDLHLEDQSDMLEDPWKFNVWSLTIQDSNQAPRQLSESTNIVQIYDASDNELLILGEPGAGKTTALLQLTRVLLQRAKDNTANPVPVVFNLSSWGQEQLPLTDWMIKELSRLYNIPSEIGQSWIKKNQILPMLDSLDEIAGEVSLEACIQAIINYHQNFHGLNGTPLVICCRTLQYSMLSTKLPLNRAVQLLPLTSEEIQQYLQQAGSELTHLSELILGNDEFANITRNP</sequence>
<reference evidence="3" key="1">
    <citation type="submission" date="2018-12" db="EMBL/GenBank/DDBJ databases">
        <title>Tengunoibacter tsumagoiensis gen. nov., sp. nov., Dictyobacter kobayashii sp. nov., D. alpinus sp. nov., and D. joshuensis sp. nov. and description of Dictyobacteraceae fam. nov. within the order Ktedonobacterales isolated from Tengu-no-mugimeshi.</title>
        <authorList>
            <person name="Wang C.M."/>
            <person name="Zheng Y."/>
            <person name="Sakai Y."/>
            <person name="Toyoda A."/>
            <person name="Minakuchi Y."/>
            <person name="Abe K."/>
            <person name="Yokota A."/>
            <person name="Yabe S."/>
        </authorList>
    </citation>
    <scope>NUCLEOTIDE SEQUENCE [LARGE SCALE GENOMIC DNA]</scope>
    <source>
        <strain evidence="3">Uno11</strain>
    </source>
</reference>
<name>A0A402ACC5_9CHLR</name>
<dbReference type="Pfam" id="PF05729">
    <property type="entry name" value="NACHT"/>
    <property type="match status" value="1"/>
</dbReference>
<dbReference type="InterPro" id="IPR007111">
    <property type="entry name" value="NACHT_NTPase"/>
</dbReference>
<dbReference type="SUPFAM" id="SSF52540">
    <property type="entry name" value="P-loop containing nucleoside triphosphate hydrolases"/>
    <property type="match status" value="1"/>
</dbReference>
<evidence type="ECO:0000259" key="1">
    <source>
        <dbReference type="PROSITE" id="PS50837"/>
    </source>
</evidence>
<proteinExistence type="predicted"/>
<dbReference type="EMBL" id="BIFS01000001">
    <property type="protein sequence ID" value="GCE16762.1"/>
    <property type="molecule type" value="Genomic_DNA"/>
</dbReference>
<comment type="caution">
    <text evidence="2">The sequence shown here is derived from an EMBL/GenBank/DDBJ whole genome shotgun (WGS) entry which is preliminary data.</text>
</comment>
<keyword evidence="3" id="KW-1185">Reference proteome</keyword>
<dbReference type="Gene3D" id="3.40.50.300">
    <property type="entry name" value="P-loop containing nucleotide triphosphate hydrolases"/>
    <property type="match status" value="1"/>
</dbReference>
<dbReference type="InterPro" id="IPR027417">
    <property type="entry name" value="P-loop_NTPase"/>
</dbReference>
<organism evidence="2 3">
    <name type="scientific">Dictyobacter kobayashii</name>
    <dbReference type="NCBI Taxonomy" id="2014872"/>
    <lineage>
        <taxon>Bacteria</taxon>
        <taxon>Bacillati</taxon>
        <taxon>Chloroflexota</taxon>
        <taxon>Ktedonobacteria</taxon>
        <taxon>Ktedonobacterales</taxon>
        <taxon>Dictyobacteraceae</taxon>
        <taxon>Dictyobacter</taxon>
    </lineage>
</organism>
<protein>
    <recommendedName>
        <fullName evidence="1">NACHT domain-containing protein</fullName>
    </recommendedName>
</protein>
<feature type="domain" description="NACHT" evidence="1">
    <location>
        <begin position="123"/>
        <end position="212"/>
    </location>
</feature>